<dbReference type="Proteomes" id="UP001189624">
    <property type="component" value="Chromosome 2"/>
</dbReference>
<name>A0AA86V435_9FABA</name>
<reference evidence="1" key="1">
    <citation type="submission" date="2023-10" db="EMBL/GenBank/DDBJ databases">
        <authorList>
            <person name="Domelevo Entfellner J.-B."/>
        </authorList>
    </citation>
    <scope>NUCLEOTIDE SEQUENCE</scope>
</reference>
<gene>
    <name evidence="1" type="ORF">AYBTSS11_LOCUS4660</name>
</gene>
<protein>
    <submittedName>
        <fullName evidence="1">Uncharacterized protein</fullName>
    </submittedName>
</protein>
<dbReference type="Gramene" id="rna-AYBTSS11_LOCUS4660">
    <property type="protein sequence ID" value="CAJ1930171.1"/>
    <property type="gene ID" value="gene-AYBTSS11_LOCUS4660"/>
</dbReference>
<proteinExistence type="predicted"/>
<organism evidence="1 2">
    <name type="scientific">Sphenostylis stenocarpa</name>
    <dbReference type="NCBI Taxonomy" id="92480"/>
    <lineage>
        <taxon>Eukaryota</taxon>
        <taxon>Viridiplantae</taxon>
        <taxon>Streptophyta</taxon>
        <taxon>Embryophyta</taxon>
        <taxon>Tracheophyta</taxon>
        <taxon>Spermatophyta</taxon>
        <taxon>Magnoliopsida</taxon>
        <taxon>eudicotyledons</taxon>
        <taxon>Gunneridae</taxon>
        <taxon>Pentapetalae</taxon>
        <taxon>rosids</taxon>
        <taxon>fabids</taxon>
        <taxon>Fabales</taxon>
        <taxon>Fabaceae</taxon>
        <taxon>Papilionoideae</taxon>
        <taxon>50 kb inversion clade</taxon>
        <taxon>NPAAA clade</taxon>
        <taxon>indigoferoid/millettioid clade</taxon>
        <taxon>Phaseoleae</taxon>
        <taxon>Sphenostylis</taxon>
    </lineage>
</organism>
<dbReference type="EMBL" id="OY731399">
    <property type="protein sequence ID" value="CAJ1930171.1"/>
    <property type="molecule type" value="Genomic_DNA"/>
</dbReference>
<evidence type="ECO:0000313" key="2">
    <source>
        <dbReference type="Proteomes" id="UP001189624"/>
    </source>
</evidence>
<sequence>MEHPKLAILSLMSKFYSISWLEWMQEVVHMLEYLYEWGEETINLELVNLLCCLENAVEWSSRGCSTNLIINVE</sequence>
<evidence type="ECO:0000313" key="1">
    <source>
        <dbReference type="EMBL" id="CAJ1930171.1"/>
    </source>
</evidence>
<accession>A0AA86V435</accession>
<dbReference type="AlphaFoldDB" id="A0AA86V435"/>
<keyword evidence="2" id="KW-1185">Reference proteome</keyword>